<dbReference type="EMBL" id="FWFJ01000007">
    <property type="protein sequence ID" value="SLN28419.1"/>
    <property type="molecule type" value="Genomic_DNA"/>
</dbReference>
<dbReference type="SUPFAM" id="SSF55874">
    <property type="entry name" value="ATPase domain of HSP90 chaperone/DNA topoisomerase II/histidine kinase"/>
    <property type="match status" value="1"/>
</dbReference>
<dbReference type="SMART" id="SM00448">
    <property type="entry name" value="REC"/>
    <property type="match status" value="1"/>
</dbReference>
<feature type="transmembrane region" description="Helical" evidence="13">
    <location>
        <begin position="20"/>
        <end position="39"/>
    </location>
</feature>
<dbReference type="InterPro" id="IPR001789">
    <property type="entry name" value="Sig_transdc_resp-reg_receiver"/>
</dbReference>
<dbReference type="Pfam" id="PF02518">
    <property type="entry name" value="HATPase_c"/>
    <property type="match status" value="1"/>
</dbReference>
<evidence type="ECO:0000256" key="3">
    <source>
        <dbReference type="ARBA" id="ARBA00022553"/>
    </source>
</evidence>
<reference evidence="17" key="1">
    <citation type="submission" date="2017-03" db="EMBL/GenBank/DDBJ databases">
        <authorList>
            <person name="Rodrigo-Torres L."/>
            <person name="Arahal R.D."/>
            <person name="Lucena T."/>
        </authorList>
    </citation>
    <scope>NUCLEOTIDE SEQUENCE [LARGE SCALE GENOMIC DNA]</scope>
    <source>
        <strain evidence="17">CECT 8370</strain>
    </source>
</reference>
<evidence type="ECO:0000259" key="14">
    <source>
        <dbReference type="PROSITE" id="PS50109"/>
    </source>
</evidence>
<dbReference type="PANTHER" id="PTHR45339:SF1">
    <property type="entry name" value="HYBRID SIGNAL TRANSDUCTION HISTIDINE KINASE J"/>
    <property type="match status" value="1"/>
</dbReference>
<evidence type="ECO:0000256" key="12">
    <source>
        <dbReference type="SAM" id="MobiDB-lite"/>
    </source>
</evidence>
<feature type="domain" description="Histidine kinase" evidence="14">
    <location>
        <begin position="215"/>
        <end position="432"/>
    </location>
</feature>
<evidence type="ECO:0000256" key="13">
    <source>
        <dbReference type="SAM" id="Phobius"/>
    </source>
</evidence>
<feature type="transmembrane region" description="Helical" evidence="13">
    <location>
        <begin position="160"/>
        <end position="180"/>
    </location>
</feature>
<evidence type="ECO:0000256" key="11">
    <source>
        <dbReference type="PROSITE-ProRule" id="PRU00169"/>
    </source>
</evidence>
<sequence length="733" mass="78286">MTTTDGAKLHTPTLGLYLKLTAVMVPTFLLFAAGGLLWMSEKNLLRSEEAMAMRIGNATARVGGALERFSDQSTAPVDWTSPYVTDLMQTMLGDPAIRCVELTDPASGAVLAVVPQGLGCQGADTALSLPYEVFSWPITQLVTRFDEREIATVKRYQRDFMLLLLAGGILIASLANWISFRVIVGRPLRALIGRLEEARKVAEAANQAKSAFLAKMSHEIRTPMNGIIGMADMLGETELTREQDSYVSTMVRSGDALLTIINDILDFSKIEAGKLTLAQEPYRLRELVEDVTQLLAPLAARKELEFFSDVAPDVPDVMLGDAGRLRQILVNIAGNALKFTLDGHVALRVSQGAKGRFTISVTDTGVGIPEDQIESVFAAFEQVDNTATRSFGGTGLGLAVSRQLTTLMGGTLAVTSREGHGTCFEITLPLIPDAAEGQGLRAPLLESPDRPKPVVWVLDPIPARRAGLAACLAHLGCEVHTDSDPTALLSAHRDALPALILLDNSLSNSALPATVPHILMSQNAVPETGAKGGHLRKPVRETLLIEAVRGALNGTMKDPANVAAFPASNSVKSGAKTGWAAGIRVLAVDDNATNRLLLERYFSGSGAELRLAIDGHDAVAQSSLAAADLILMDVSMPGMDGYQATGLIRTREAAQGLKPAHVVAVTANVLEQHKQAAHMAGMDGFLGKPLRKADLIAYVERLAPDLRQSRAEDEAMDETLAADRKDPPQTAAE</sequence>
<proteinExistence type="predicted"/>
<dbReference type="EC" id="2.7.13.3" evidence="2"/>
<keyword evidence="13" id="KW-0812">Transmembrane</keyword>
<dbReference type="PRINTS" id="PR00344">
    <property type="entry name" value="BCTRLSENSOR"/>
</dbReference>
<keyword evidence="13" id="KW-0472">Membrane</keyword>
<evidence type="ECO:0000256" key="9">
    <source>
        <dbReference type="ARBA" id="ARBA00064003"/>
    </source>
</evidence>
<evidence type="ECO:0000259" key="15">
    <source>
        <dbReference type="PROSITE" id="PS50110"/>
    </source>
</evidence>
<keyword evidence="7" id="KW-0067">ATP-binding</keyword>
<keyword evidence="5" id="KW-0547">Nucleotide-binding</keyword>
<keyword evidence="13" id="KW-1133">Transmembrane helix</keyword>
<evidence type="ECO:0000256" key="5">
    <source>
        <dbReference type="ARBA" id="ARBA00022741"/>
    </source>
</evidence>
<evidence type="ECO:0000256" key="4">
    <source>
        <dbReference type="ARBA" id="ARBA00022679"/>
    </source>
</evidence>
<name>A0A1X6YRE6_9RHOB</name>
<dbReference type="SMART" id="SM00387">
    <property type="entry name" value="HATPase_c"/>
    <property type="match status" value="1"/>
</dbReference>
<feature type="region of interest" description="Disordered" evidence="12">
    <location>
        <begin position="707"/>
        <end position="733"/>
    </location>
</feature>
<dbReference type="InterPro" id="IPR003661">
    <property type="entry name" value="HisK_dim/P_dom"/>
</dbReference>
<dbReference type="Gene3D" id="1.10.287.130">
    <property type="match status" value="1"/>
</dbReference>
<dbReference type="CDD" id="cd17546">
    <property type="entry name" value="REC_hyHK_CKI1_RcsC-like"/>
    <property type="match status" value="1"/>
</dbReference>
<dbReference type="SUPFAM" id="SSF47384">
    <property type="entry name" value="Homodimeric domain of signal transducing histidine kinase"/>
    <property type="match status" value="1"/>
</dbReference>
<evidence type="ECO:0000256" key="7">
    <source>
        <dbReference type="ARBA" id="ARBA00022840"/>
    </source>
</evidence>
<keyword evidence="6 16" id="KW-0418">Kinase</keyword>
<evidence type="ECO:0000256" key="10">
    <source>
        <dbReference type="ARBA" id="ARBA00068150"/>
    </source>
</evidence>
<evidence type="ECO:0000313" key="16">
    <source>
        <dbReference type="EMBL" id="SLN28419.1"/>
    </source>
</evidence>
<gene>
    <name evidence="16" type="primary">barA_2</name>
    <name evidence="16" type="ORF">ROG8370_01092</name>
</gene>
<dbReference type="FunFam" id="1.10.287.130:FF:000002">
    <property type="entry name" value="Two-component osmosensing histidine kinase"/>
    <property type="match status" value="1"/>
</dbReference>
<accession>A0A1X6YRE6</accession>
<keyword evidence="17" id="KW-1185">Reference proteome</keyword>
<keyword evidence="4 16" id="KW-0808">Transferase</keyword>
<dbReference type="InterPro" id="IPR036890">
    <property type="entry name" value="HATPase_C_sf"/>
</dbReference>
<dbReference type="PROSITE" id="PS50109">
    <property type="entry name" value="HIS_KIN"/>
    <property type="match status" value="1"/>
</dbReference>
<dbReference type="InterPro" id="IPR036097">
    <property type="entry name" value="HisK_dim/P_sf"/>
</dbReference>
<evidence type="ECO:0000256" key="2">
    <source>
        <dbReference type="ARBA" id="ARBA00012438"/>
    </source>
</evidence>
<comment type="catalytic activity">
    <reaction evidence="1">
        <text>ATP + protein L-histidine = ADP + protein N-phospho-L-histidine.</text>
        <dbReference type="EC" id="2.7.13.3"/>
    </reaction>
</comment>
<keyword evidence="3 11" id="KW-0597">Phosphoprotein</keyword>
<dbReference type="PANTHER" id="PTHR45339">
    <property type="entry name" value="HYBRID SIGNAL TRANSDUCTION HISTIDINE KINASE J"/>
    <property type="match status" value="1"/>
</dbReference>
<dbReference type="Pfam" id="PF00512">
    <property type="entry name" value="HisKA"/>
    <property type="match status" value="1"/>
</dbReference>
<comment type="subunit">
    <text evidence="9">At low DSF concentrations, interacts with RpfF.</text>
</comment>
<dbReference type="Gene3D" id="3.40.50.2300">
    <property type="match status" value="1"/>
</dbReference>
<dbReference type="AlphaFoldDB" id="A0A1X6YRE6"/>
<dbReference type="FunFam" id="3.30.565.10:FF:000010">
    <property type="entry name" value="Sensor histidine kinase RcsC"/>
    <property type="match status" value="1"/>
</dbReference>
<protein>
    <recommendedName>
        <fullName evidence="10">Sensory/regulatory protein RpfC</fullName>
        <ecNumber evidence="2">2.7.13.3</ecNumber>
    </recommendedName>
</protein>
<dbReference type="PROSITE" id="PS50110">
    <property type="entry name" value="RESPONSE_REGULATORY"/>
    <property type="match status" value="2"/>
</dbReference>
<dbReference type="InterPro" id="IPR005467">
    <property type="entry name" value="His_kinase_dom"/>
</dbReference>
<dbReference type="InterPro" id="IPR011006">
    <property type="entry name" value="CheY-like_superfamily"/>
</dbReference>
<dbReference type="SMART" id="SM00388">
    <property type="entry name" value="HisKA"/>
    <property type="match status" value="1"/>
</dbReference>
<feature type="modified residue" description="4-aspartylphosphate" evidence="11">
    <location>
        <position position="503"/>
    </location>
</feature>
<dbReference type="RefSeq" id="WP_085826053.1">
    <property type="nucleotide sequence ID" value="NZ_FWFJ01000007.1"/>
</dbReference>
<dbReference type="Proteomes" id="UP000194012">
    <property type="component" value="Unassembled WGS sequence"/>
</dbReference>
<evidence type="ECO:0000256" key="8">
    <source>
        <dbReference type="ARBA" id="ARBA00023012"/>
    </source>
</evidence>
<dbReference type="CDD" id="cd16922">
    <property type="entry name" value="HATPase_EvgS-ArcB-TorS-like"/>
    <property type="match status" value="1"/>
</dbReference>
<dbReference type="GO" id="GO:0005524">
    <property type="term" value="F:ATP binding"/>
    <property type="evidence" value="ECO:0007669"/>
    <property type="project" value="UniProtKB-KW"/>
</dbReference>
<dbReference type="SUPFAM" id="SSF52172">
    <property type="entry name" value="CheY-like"/>
    <property type="match status" value="2"/>
</dbReference>
<evidence type="ECO:0000313" key="17">
    <source>
        <dbReference type="Proteomes" id="UP000194012"/>
    </source>
</evidence>
<feature type="modified residue" description="4-aspartylphosphate" evidence="11">
    <location>
        <position position="633"/>
    </location>
</feature>
<keyword evidence="8" id="KW-0902">Two-component regulatory system</keyword>
<evidence type="ECO:0000256" key="6">
    <source>
        <dbReference type="ARBA" id="ARBA00022777"/>
    </source>
</evidence>
<dbReference type="InterPro" id="IPR003594">
    <property type="entry name" value="HATPase_dom"/>
</dbReference>
<dbReference type="Gene3D" id="3.30.565.10">
    <property type="entry name" value="Histidine kinase-like ATPase, C-terminal domain"/>
    <property type="match status" value="1"/>
</dbReference>
<dbReference type="Pfam" id="PF00072">
    <property type="entry name" value="Response_reg"/>
    <property type="match status" value="1"/>
</dbReference>
<dbReference type="InterPro" id="IPR004358">
    <property type="entry name" value="Sig_transdc_His_kin-like_C"/>
</dbReference>
<organism evidence="16 17">
    <name type="scientific">Roseovarius gaetbuli</name>
    <dbReference type="NCBI Taxonomy" id="1356575"/>
    <lineage>
        <taxon>Bacteria</taxon>
        <taxon>Pseudomonadati</taxon>
        <taxon>Pseudomonadota</taxon>
        <taxon>Alphaproteobacteria</taxon>
        <taxon>Rhodobacterales</taxon>
        <taxon>Roseobacteraceae</taxon>
        <taxon>Roseovarius</taxon>
    </lineage>
</organism>
<dbReference type="OrthoDB" id="9801651at2"/>
<evidence type="ECO:0000256" key="1">
    <source>
        <dbReference type="ARBA" id="ARBA00000085"/>
    </source>
</evidence>
<feature type="domain" description="Response regulatory" evidence="15">
    <location>
        <begin position="584"/>
        <end position="703"/>
    </location>
</feature>
<dbReference type="GO" id="GO:0000155">
    <property type="term" value="F:phosphorelay sensor kinase activity"/>
    <property type="evidence" value="ECO:0007669"/>
    <property type="project" value="InterPro"/>
</dbReference>
<dbReference type="CDD" id="cd00082">
    <property type="entry name" value="HisKA"/>
    <property type="match status" value="1"/>
</dbReference>
<feature type="domain" description="Response regulatory" evidence="15">
    <location>
        <begin position="454"/>
        <end position="552"/>
    </location>
</feature>